<keyword evidence="1" id="KW-1133">Transmembrane helix</keyword>
<feature type="transmembrane region" description="Helical" evidence="1">
    <location>
        <begin position="55"/>
        <end position="74"/>
    </location>
</feature>
<keyword evidence="3" id="KW-1185">Reference proteome</keyword>
<dbReference type="Proteomes" id="UP000602284">
    <property type="component" value="Unassembled WGS sequence"/>
</dbReference>
<keyword evidence="1" id="KW-0812">Transmembrane</keyword>
<name>A0ABS1J9I1_9BACL</name>
<gene>
    <name evidence="2" type="ORF">JJB07_08570</name>
</gene>
<evidence type="ECO:0000256" key="1">
    <source>
        <dbReference type="SAM" id="Phobius"/>
    </source>
</evidence>
<feature type="transmembrane region" description="Helical" evidence="1">
    <location>
        <begin position="120"/>
        <end position="140"/>
    </location>
</feature>
<comment type="caution">
    <text evidence="2">The sequence shown here is derived from an EMBL/GenBank/DDBJ whole genome shotgun (WGS) entry which is preliminary data.</text>
</comment>
<keyword evidence="1" id="KW-0472">Membrane</keyword>
<dbReference type="RefSeq" id="WP_201633650.1">
    <property type="nucleotide sequence ID" value="NZ_JAEQNB010000002.1"/>
</dbReference>
<feature type="transmembrane region" description="Helical" evidence="1">
    <location>
        <begin position="12"/>
        <end position="35"/>
    </location>
</feature>
<sequence>MNPMNQPVVATATHWGPLLFTLIFGAAMAVILFAVIRRRALQNDNLISFQGGAMFVIYLAGVILTIMFAFYLGISVLKSIGTPQSGLASTISAITVVEAGLLGALLPYRYHARSGKTQAWLWLAIGVAYALVFYLTAQILR</sequence>
<organism evidence="2 3">
    <name type="scientific">Tumebacillus amylolyticus</name>
    <dbReference type="NCBI Taxonomy" id="2801339"/>
    <lineage>
        <taxon>Bacteria</taxon>
        <taxon>Bacillati</taxon>
        <taxon>Bacillota</taxon>
        <taxon>Bacilli</taxon>
        <taxon>Bacillales</taxon>
        <taxon>Alicyclobacillaceae</taxon>
        <taxon>Tumebacillus</taxon>
    </lineage>
</organism>
<dbReference type="EMBL" id="JAEQNB010000002">
    <property type="protein sequence ID" value="MBL0386704.1"/>
    <property type="molecule type" value="Genomic_DNA"/>
</dbReference>
<reference evidence="2 3" key="1">
    <citation type="submission" date="2021-01" db="EMBL/GenBank/DDBJ databases">
        <title>Tumebacillus sp. strain ITR2 16S ribosomal RNA gene Genome sequencing and assembly.</title>
        <authorList>
            <person name="Kang M."/>
        </authorList>
    </citation>
    <scope>NUCLEOTIDE SEQUENCE [LARGE SCALE GENOMIC DNA]</scope>
    <source>
        <strain evidence="2 3">ITR2</strain>
    </source>
</reference>
<proteinExistence type="predicted"/>
<feature type="transmembrane region" description="Helical" evidence="1">
    <location>
        <begin position="86"/>
        <end position="108"/>
    </location>
</feature>
<protein>
    <submittedName>
        <fullName evidence="2">Uncharacterized protein</fullName>
    </submittedName>
</protein>
<evidence type="ECO:0000313" key="3">
    <source>
        <dbReference type="Proteomes" id="UP000602284"/>
    </source>
</evidence>
<accession>A0ABS1J9I1</accession>
<evidence type="ECO:0000313" key="2">
    <source>
        <dbReference type="EMBL" id="MBL0386704.1"/>
    </source>
</evidence>